<keyword evidence="2" id="KW-1185">Reference proteome</keyword>
<name>A0A392URP6_9FABA</name>
<reference evidence="1 2" key="1">
    <citation type="journal article" date="2018" name="Front. Plant Sci.">
        <title>Red Clover (Trifolium pratense) and Zigzag Clover (T. medium) - A Picture of Genomic Similarities and Differences.</title>
        <authorList>
            <person name="Dluhosova J."/>
            <person name="Istvanek J."/>
            <person name="Nedelnik J."/>
            <person name="Repkova J."/>
        </authorList>
    </citation>
    <scope>NUCLEOTIDE SEQUENCE [LARGE SCALE GENOMIC DNA]</scope>
    <source>
        <strain evidence="2">cv. 10/8</strain>
        <tissue evidence="1">Leaf</tissue>
    </source>
</reference>
<feature type="non-terminal residue" evidence="1">
    <location>
        <position position="50"/>
    </location>
</feature>
<dbReference type="Proteomes" id="UP000265520">
    <property type="component" value="Unassembled WGS sequence"/>
</dbReference>
<comment type="caution">
    <text evidence="1">The sequence shown here is derived from an EMBL/GenBank/DDBJ whole genome shotgun (WGS) entry which is preliminary data.</text>
</comment>
<proteinExistence type="predicted"/>
<protein>
    <submittedName>
        <fullName evidence="1">Uncharacterized protein</fullName>
    </submittedName>
</protein>
<dbReference type="EMBL" id="LXQA010956651">
    <property type="protein sequence ID" value="MCI78698.1"/>
    <property type="molecule type" value="Genomic_DNA"/>
</dbReference>
<dbReference type="AlphaFoldDB" id="A0A392URP6"/>
<accession>A0A392URP6</accession>
<evidence type="ECO:0000313" key="1">
    <source>
        <dbReference type="EMBL" id="MCI78698.1"/>
    </source>
</evidence>
<sequence length="50" mass="5469">MLEVPNTAACASHTVFCASRRLKKSMELSLCGMRLAQLCCCKISTICIMT</sequence>
<evidence type="ECO:0000313" key="2">
    <source>
        <dbReference type="Proteomes" id="UP000265520"/>
    </source>
</evidence>
<gene>
    <name evidence="1" type="ORF">A2U01_0099969</name>
</gene>
<organism evidence="1 2">
    <name type="scientific">Trifolium medium</name>
    <dbReference type="NCBI Taxonomy" id="97028"/>
    <lineage>
        <taxon>Eukaryota</taxon>
        <taxon>Viridiplantae</taxon>
        <taxon>Streptophyta</taxon>
        <taxon>Embryophyta</taxon>
        <taxon>Tracheophyta</taxon>
        <taxon>Spermatophyta</taxon>
        <taxon>Magnoliopsida</taxon>
        <taxon>eudicotyledons</taxon>
        <taxon>Gunneridae</taxon>
        <taxon>Pentapetalae</taxon>
        <taxon>rosids</taxon>
        <taxon>fabids</taxon>
        <taxon>Fabales</taxon>
        <taxon>Fabaceae</taxon>
        <taxon>Papilionoideae</taxon>
        <taxon>50 kb inversion clade</taxon>
        <taxon>NPAAA clade</taxon>
        <taxon>Hologalegina</taxon>
        <taxon>IRL clade</taxon>
        <taxon>Trifolieae</taxon>
        <taxon>Trifolium</taxon>
    </lineage>
</organism>